<evidence type="ECO:0000313" key="1">
    <source>
        <dbReference type="EMBL" id="OJJ31561.1"/>
    </source>
</evidence>
<accession>A0A1L9R9F8</accession>
<proteinExistence type="predicted"/>
<dbReference type="GeneID" id="63747382"/>
<gene>
    <name evidence="1" type="ORF">ASPWEDRAFT_176628</name>
</gene>
<reference evidence="2" key="1">
    <citation type="journal article" date="2017" name="Genome Biol.">
        <title>Comparative genomics reveals high biological diversity and specific adaptations in the industrially and medically important fungal genus Aspergillus.</title>
        <authorList>
            <person name="de Vries R.P."/>
            <person name="Riley R."/>
            <person name="Wiebenga A."/>
            <person name="Aguilar-Osorio G."/>
            <person name="Amillis S."/>
            <person name="Uchima C.A."/>
            <person name="Anderluh G."/>
            <person name="Asadollahi M."/>
            <person name="Askin M."/>
            <person name="Barry K."/>
            <person name="Battaglia E."/>
            <person name="Bayram O."/>
            <person name="Benocci T."/>
            <person name="Braus-Stromeyer S.A."/>
            <person name="Caldana C."/>
            <person name="Canovas D."/>
            <person name="Cerqueira G.C."/>
            <person name="Chen F."/>
            <person name="Chen W."/>
            <person name="Choi C."/>
            <person name="Clum A."/>
            <person name="Dos Santos R.A."/>
            <person name="Damasio A.R."/>
            <person name="Diallinas G."/>
            <person name="Emri T."/>
            <person name="Fekete E."/>
            <person name="Flipphi M."/>
            <person name="Freyberg S."/>
            <person name="Gallo A."/>
            <person name="Gournas C."/>
            <person name="Habgood R."/>
            <person name="Hainaut M."/>
            <person name="Harispe M.L."/>
            <person name="Henrissat B."/>
            <person name="Hilden K.S."/>
            <person name="Hope R."/>
            <person name="Hossain A."/>
            <person name="Karabika E."/>
            <person name="Karaffa L."/>
            <person name="Karanyi Z."/>
            <person name="Krasevec N."/>
            <person name="Kuo A."/>
            <person name="Kusch H."/>
            <person name="LaButti K."/>
            <person name="Lagendijk E.L."/>
            <person name="Lapidus A."/>
            <person name="Levasseur A."/>
            <person name="Lindquist E."/>
            <person name="Lipzen A."/>
            <person name="Logrieco A.F."/>
            <person name="MacCabe A."/>
            <person name="Maekelae M.R."/>
            <person name="Malavazi I."/>
            <person name="Melin P."/>
            <person name="Meyer V."/>
            <person name="Mielnichuk N."/>
            <person name="Miskei M."/>
            <person name="Molnar A.P."/>
            <person name="Mule G."/>
            <person name="Ngan C.Y."/>
            <person name="Orejas M."/>
            <person name="Orosz E."/>
            <person name="Ouedraogo J.P."/>
            <person name="Overkamp K.M."/>
            <person name="Park H.-S."/>
            <person name="Perrone G."/>
            <person name="Piumi F."/>
            <person name="Punt P.J."/>
            <person name="Ram A.F."/>
            <person name="Ramon A."/>
            <person name="Rauscher S."/>
            <person name="Record E."/>
            <person name="Riano-Pachon D.M."/>
            <person name="Robert V."/>
            <person name="Roehrig J."/>
            <person name="Ruller R."/>
            <person name="Salamov A."/>
            <person name="Salih N.S."/>
            <person name="Samson R.A."/>
            <person name="Sandor E."/>
            <person name="Sanguinetti M."/>
            <person name="Schuetze T."/>
            <person name="Sepcic K."/>
            <person name="Shelest E."/>
            <person name="Sherlock G."/>
            <person name="Sophianopoulou V."/>
            <person name="Squina F.M."/>
            <person name="Sun H."/>
            <person name="Susca A."/>
            <person name="Todd R.B."/>
            <person name="Tsang A."/>
            <person name="Unkles S.E."/>
            <person name="van de Wiele N."/>
            <person name="van Rossen-Uffink D."/>
            <person name="Oliveira J.V."/>
            <person name="Vesth T.C."/>
            <person name="Visser J."/>
            <person name="Yu J.-H."/>
            <person name="Zhou M."/>
            <person name="Andersen M.R."/>
            <person name="Archer D.B."/>
            <person name="Baker S.E."/>
            <person name="Benoit I."/>
            <person name="Brakhage A.A."/>
            <person name="Braus G.H."/>
            <person name="Fischer R."/>
            <person name="Frisvad J.C."/>
            <person name="Goldman G.H."/>
            <person name="Houbraken J."/>
            <person name="Oakley B."/>
            <person name="Pocsi I."/>
            <person name="Scazzocchio C."/>
            <person name="Seiboth B."/>
            <person name="vanKuyk P.A."/>
            <person name="Wortman J."/>
            <person name="Dyer P.S."/>
            <person name="Grigoriev I.V."/>
        </authorList>
    </citation>
    <scope>NUCLEOTIDE SEQUENCE [LARGE SCALE GENOMIC DNA]</scope>
    <source>
        <strain evidence="2">DTO 134E9</strain>
    </source>
</reference>
<dbReference type="VEuPathDB" id="FungiDB:ASPWEDRAFT_176628"/>
<sequence>MASLVSWPGCLRDGNRERERGSDINRAYSMVGLDSYNATASIHYTPFDFPGNLQDLESTIQRSSPVPFKDSSSFELYEDEDLLTQYRGSLPGTLPSPVSHSELEIDEALPFIPNTAGNADDRQRPLFLHPEYPVDQINRASSAKPSTNLKETIDILVEQNDDIAAARSRVQELRLILRYKRDEEGQLRAALMKRLRMLFLQDGAQNIKPLLQEFEHLELAAETSLGLERNFQEAEDDLVQQEYALLKSMRRLSDILNRGSSHPVLKENLEMENGDLDDTSSIDSMEQNLPPSVVEYLSRVGDVRLLQEQLSGLDSSWLAISDKKTQRQHLGISMDDESQEFLRTYSEKRNQMRKEMNDVLLDVGRLRAICEEQGVLTDEYTGGVDIIHELSLDCLVREAEDPLKTSALEDRSPFFEPETSAPFSRTAFINKWILHQLRHSAIEIRRLKSLPELQMLWEEGCDEMSISRLALTVWYTDDTAILSPRTSSQLEYYTEDQDILDPLIELDGDPDRQTMDYSIFRRSNSVPYPDQPYRTNPIYHRSLSVT</sequence>
<evidence type="ECO:0000313" key="2">
    <source>
        <dbReference type="Proteomes" id="UP000184383"/>
    </source>
</evidence>
<dbReference type="Proteomes" id="UP000184383">
    <property type="component" value="Unassembled WGS sequence"/>
</dbReference>
<dbReference type="RefSeq" id="XP_040685238.1">
    <property type="nucleotide sequence ID" value="XM_040831534.1"/>
</dbReference>
<organism evidence="1 2">
    <name type="scientific">Aspergillus wentii DTO 134E9</name>
    <dbReference type="NCBI Taxonomy" id="1073089"/>
    <lineage>
        <taxon>Eukaryota</taxon>
        <taxon>Fungi</taxon>
        <taxon>Dikarya</taxon>
        <taxon>Ascomycota</taxon>
        <taxon>Pezizomycotina</taxon>
        <taxon>Eurotiomycetes</taxon>
        <taxon>Eurotiomycetidae</taxon>
        <taxon>Eurotiales</taxon>
        <taxon>Aspergillaceae</taxon>
        <taxon>Aspergillus</taxon>
        <taxon>Aspergillus subgen. Cremei</taxon>
    </lineage>
</organism>
<keyword evidence="2" id="KW-1185">Reference proteome</keyword>
<dbReference type="STRING" id="1073089.A0A1L9R9F8"/>
<dbReference type="EMBL" id="KV878216">
    <property type="protein sequence ID" value="OJJ31561.1"/>
    <property type="molecule type" value="Genomic_DNA"/>
</dbReference>
<name>A0A1L9R9F8_ASPWE</name>
<dbReference type="AlphaFoldDB" id="A0A1L9R9F8"/>
<protein>
    <submittedName>
        <fullName evidence="1">Uncharacterized protein</fullName>
    </submittedName>
</protein>
<dbReference type="OrthoDB" id="3553547at2759"/>